<dbReference type="InterPro" id="IPR050736">
    <property type="entry name" value="Sensor_HK_Regulatory"/>
</dbReference>
<dbReference type="SUPFAM" id="SSF55874">
    <property type="entry name" value="ATPase domain of HSP90 chaperone/DNA topoisomerase II/histidine kinase"/>
    <property type="match status" value="1"/>
</dbReference>
<sequence length="734" mass="83648">MKEIDTLPFFSFLESSPIGFANISLDGTIRYANPAFCHFLGYPLEELLDQNFRTLTLEEDISKDVKEFEKLKRGGGESYTLEKRYIHKDGQVLWAQLYVSVIKNEQGEIQSFISQIQDITAIKQAELNLRKGDTSFRNIFHSNPQPMVIYSTESLYFLEANEAALVLMGYKVEELLKLKLLQILDHADQDRAAKLLQEDSGSLRIKGEWNVQRRDGRIITVEVNSQLIQFSGQKARHLSISDVTERKHNERQIKHHIKAEQVLNDISFRFVNSRPEEIDDSINEALKEIGLFTQVDRAYVFQLSNDISRLDNTFEWCNRGIEPQLDQLQGMPVDSYPWIMGRMNRFELIQYEDLAEIPDEAVREQAILGDQQVMSILIIPMHYENELKGFVGFDSIKRKKLWSATDMNLLRSLTDLISWELIRKEKALELIQAKEQAEESSRLKSVFLATISHELRTPLNPILGFSSILPDYSDDQLVKEMAGMIHTSGDELLHLLEDLFDLSLANGNRVACHPRAVKGVDLFCIGRAILEEILISSGKQDQIRLTFSGDICLFTEVLVDDAKTIQILSILFKNAVKFTDTGEIEFGMQIDKTAEHLILSVRDTGIGMGEKDSKHIFEQFRQIDEFYSRAYGGMGIGLSIVRKYVALMKGQIRLDSTPGEGSLFQITLPVKFPTRKAAKENERSLVENFSFIEGSTILVVDDNPLIHEILKIYFEFPASESGIPVQRSSKNGLA</sequence>
<dbReference type="Gene3D" id="3.30.450.20">
    <property type="entry name" value="PAS domain"/>
    <property type="match status" value="2"/>
</dbReference>
<evidence type="ECO:0000313" key="11">
    <source>
        <dbReference type="Proteomes" id="UP000036958"/>
    </source>
</evidence>
<comment type="caution">
    <text evidence="10">The sequence shown here is derived from an EMBL/GenBank/DDBJ whole genome shotgun (WGS) entry which is preliminary data.</text>
</comment>
<feature type="domain" description="Histidine kinase" evidence="7">
    <location>
        <begin position="450"/>
        <end position="672"/>
    </location>
</feature>
<dbReference type="InterPro" id="IPR035965">
    <property type="entry name" value="PAS-like_dom_sf"/>
</dbReference>
<evidence type="ECO:0000256" key="1">
    <source>
        <dbReference type="ARBA" id="ARBA00000085"/>
    </source>
</evidence>
<dbReference type="Gene3D" id="3.30.565.10">
    <property type="entry name" value="Histidine kinase-like ATPase, C-terminal domain"/>
    <property type="match status" value="1"/>
</dbReference>
<evidence type="ECO:0000256" key="4">
    <source>
        <dbReference type="ARBA" id="ARBA00022679"/>
    </source>
</evidence>
<dbReference type="InterPro" id="IPR001610">
    <property type="entry name" value="PAC"/>
</dbReference>
<dbReference type="InterPro" id="IPR000014">
    <property type="entry name" value="PAS"/>
</dbReference>
<dbReference type="InterPro" id="IPR003018">
    <property type="entry name" value="GAF"/>
</dbReference>
<evidence type="ECO:0000259" key="9">
    <source>
        <dbReference type="PROSITE" id="PS50113"/>
    </source>
</evidence>
<dbReference type="Gene3D" id="3.30.450.40">
    <property type="match status" value="1"/>
</dbReference>
<feature type="domain" description="PAS" evidence="8">
    <location>
        <begin position="132"/>
        <end position="198"/>
    </location>
</feature>
<dbReference type="EMBL" id="LGIA01000105">
    <property type="protein sequence ID" value="KOH45570.1"/>
    <property type="molecule type" value="Genomic_DNA"/>
</dbReference>
<dbReference type="InterPro" id="IPR036890">
    <property type="entry name" value="HATPase_C_sf"/>
</dbReference>
<comment type="catalytic activity">
    <reaction evidence="1">
        <text>ATP + protein L-histidine = ADP + protein N-phospho-L-histidine.</text>
        <dbReference type="EC" id="2.7.13.3"/>
    </reaction>
</comment>
<accession>A0A0L8VAR7</accession>
<dbReference type="GO" id="GO:0000155">
    <property type="term" value="F:phosphorelay sensor kinase activity"/>
    <property type="evidence" value="ECO:0007669"/>
    <property type="project" value="InterPro"/>
</dbReference>
<proteinExistence type="predicted"/>
<reference evidence="11" key="1">
    <citation type="submission" date="2015-07" db="EMBL/GenBank/DDBJ databases">
        <title>Genome sequencing of Sunxiuqinia dokdonensis strain SK.</title>
        <authorList>
            <person name="Ahn S."/>
            <person name="Kim B.-C."/>
        </authorList>
    </citation>
    <scope>NUCLEOTIDE SEQUENCE [LARGE SCALE GENOMIC DNA]</scope>
    <source>
        <strain evidence="11">SK</strain>
    </source>
</reference>
<feature type="domain" description="PAS" evidence="8">
    <location>
        <begin position="13"/>
        <end position="75"/>
    </location>
</feature>
<evidence type="ECO:0000256" key="5">
    <source>
        <dbReference type="ARBA" id="ARBA00022777"/>
    </source>
</evidence>
<dbReference type="RefSeq" id="WP_053181615.1">
    <property type="nucleotide sequence ID" value="NZ_LGIA01000105.1"/>
</dbReference>
<dbReference type="Pfam" id="PF13426">
    <property type="entry name" value="PAS_9"/>
    <property type="match status" value="2"/>
</dbReference>
<dbReference type="Proteomes" id="UP000036958">
    <property type="component" value="Unassembled WGS sequence"/>
</dbReference>
<name>A0A0L8VAR7_9BACT</name>
<evidence type="ECO:0000259" key="8">
    <source>
        <dbReference type="PROSITE" id="PS50112"/>
    </source>
</evidence>
<dbReference type="SUPFAM" id="SSF47384">
    <property type="entry name" value="Homodimeric domain of signal transducing histidine kinase"/>
    <property type="match status" value="1"/>
</dbReference>
<dbReference type="SMART" id="SM00387">
    <property type="entry name" value="HATPase_c"/>
    <property type="match status" value="1"/>
</dbReference>
<dbReference type="SUPFAM" id="SSF55781">
    <property type="entry name" value="GAF domain-like"/>
    <property type="match status" value="1"/>
</dbReference>
<dbReference type="InterPro" id="IPR029016">
    <property type="entry name" value="GAF-like_dom_sf"/>
</dbReference>
<dbReference type="SMART" id="SM00086">
    <property type="entry name" value="PAC"/>
    <property type="match status" value="2"/>
</dbReference>
<dbReference type="PANTHER" id="PTHR43711">
    <property type="entry name" value="TWO-COMPONENT HISTIDINE KINASE"/>
    <property type="match status" value="1"/>
</dbReference>
<dbReference type="SMART" id="SM00065">
    <property type="entry name" value="GAF"/>
    <property type="match status" value="1"/>
</dbReference>
<dbReference type="PANTHER" id="PTHR43711:SF26">
    <property type="entry name" value="SENSOR HISTIDINE KINASE RCSC"/>
    <property type="match status" value="1"/>
</dbReference>
<dbReference type="AlphaFoldDB" id="A0A0L8VAR7"/>
<evidence type="ECO:0000313" key="10">
    <source>
        <dbReference type="EMBL" id="KOH45570.1"/>
    </source>
</evidence>
<dbReference type="SMART" id="SM00091">
    <property type="entry name" value="PAS"/>
    <property type="match status" value="2"/>
</dbReference>
<feature type="domain" description="PAC" evidence="9">
    <location>
        <begin position="79"/>
        <end position="131"/>
    </location>
</feature>
<dbReference type="PROSITE" id="PS50113">
    <property type="entry name" value="PAC"/>
    <property type="match status" value="1"/>
</dbReference>
<dbReference type="InterPro" id="IPR003661">
    <property type="entry name" value="HisK_dim/P_dom"/>
</dbReference>
<dbReference type="Pfam" id="PF00512">
    <property type="entry name" value="HisKA"/>
    <property type="match status" value="1"/>
</dbReference>
<dbReference type="SUPFAM" id="SSF55785">
    <property type="entry name" value="PYP-like sensor domain (PAS domain)"/>
    <property type="match status" value="2"/>
</dbReference>
<evidence type="ECO:0000256" key="2">
    <source>
        <dbReference type="ARBA" id="ARBA00012438"/>
    </source>
</evidence>
<dbReference type="SMART" id="SM00388">
    <property type="entry name" value="HisKA"/>
    <property type="match status" value="1"/>
</dbReference>
<keyword evidence="5 10" id="KW-0418">Kinase</keyword>
<dbReference type="Pfam" id="PF01590">
    <property type="entry name" value="GAF"/>
    <property type="match status" value="1"/>
</dbReference>
<dbReference type="InterPro" id="IPR005467">
    <property type="entry name" value="His_kinase_dom"/>
</dbReference>
<keyword evidence="4 10" id="KW-0808">Transferase</keyword>
<dbReference type="STRING" id="1409788.NC99_16130"/>
<gene>
    <name evidence="10" type="ORF">NC99_16130</name>
</gene>
<dbReference type="Gene3D" id="1.10.287.130">
    <property type="match status" value="1"/>
</dbReference>
<dbReference type="OrthoDB" id="9796457at2"/>
<dbReference type="NCBIfam" id="TIGR00229">
    <property type="entry name" value="sensory_box"/>
    <property type="match status" value="2"/>
</dbReference>
<dbReference type="InterPro" id="IPR000700">
    <property type="entry name" value="PAS-assoc_C"/>
</dbReference>
<dbReference type="PROSITE" id="PS50112">
    <property type="entry name" value="PAS"/>
    <property type="match status" value="2"/>
</dbReference>
<evidence type="ECO:0000256" key="6">
    <source>
        <dbReference type="ARBA" id="ARBA00023012"/>
    </source>
</evidence>
<keyword evidence="6" id="KW-0902">Two-component regulatory system</keyword>
<dbReference type="InterPro" id="IPR003594">
    <property type="entry name" value="HATPase_dom"/>
</dbReference>
<dbReference type="InterPro" id="IPR036097">
    <property type="entry name" value="HisK_dim/P_sf"/>
</dbReference>
<organism evidence="10 11">
    <name type="scientific">Sunxiuqinia dokdonensis</name>
    <dbReference type="NCBI Taxonomy" id="1409788"/>
    <lineage>
        <taxon>Bacteria</taxon>
        <taxon>Pseudomonadati</taxon>
        <taxon>Bacteroidota</taxon>
        <taxon>Bacteroidia</taxon>
        <taxon>Marinilabiliales</taxon>
        <taxon>Prolixibacteraceae</taxon>
        <taxon>Sunxiuqinia</taxon>
    </lineage>
</organism>
<dbReference type="CDD" id="cd00082">
    <property type="entry name" value="HisKA"/>
    <property type="match status" value="1"/>
</dbReference>
<keyword evidence="11" id="KW-1185">Reference proteome</keyword>
<dbReference type="CDD" id="cd00130">
    <property type="entry name" value="PAS"/>
    <property type="match status" value="1"/>
</dbReference>
<dbReference type="PROSITE" id="PS50109">
    <property type="entry name" value="HIS_KIN"/>
    <property type="match status" value="1"/>
</dbReference>
<keyword evidence="3" id="KW-0597">Phosphoprotein</keyword>
<dbReference type="EC" id="2.7.13.3" evidence="2"/>
<dbReference type="PRINTS" id="PR00344">
    <property type="entry name" value="BCTRLSENSOR"/>
</dbReference>
<dbReference type="Pfam" id="PF02518">
    <property type="entry name" value="HATPase_c"/>
    <property type="match status" value="1"/>
</dbReference>
<evidence type="ECO:0000256" key="3">
    <source>
        <dbReference type="ARBA" id="ARBA00022553"/>
    </source>
</evidence>
<protein>
    <recommendedName>
        <fullName evidence="2">histidine kinase</fullName>
        <ecNumber evidence="2">2.7.13.3</ecNumber>
    </recommendedName>
</protein>
<dbReference type="InterPro" id="IPR004358">
    <property type="entry name" value="Sig_transdc_His_kin-like_C"/>
</dbReference>
<evidence type="ECO:0000259" key="7">
    <source>
        <dbReference type="PROSITE" id="PS50109"/>
    </source>
</evidence>